<dbReference type="InterPro" id="IPR042467">
    <property type="entry name" value="Peptidase_C65_otubain_sub2"/>
</dbReference>
<feature type="active site" evidence="8">
    <location>
        <position position="308"/>
    </location>
</feature>
<dbReference type="EMBL" id="LIAE01010699">
    <property type="protein sequence ID" value="PAV56521.1"/>
    <property type="molecule type" value="Genomic_DNA"/>
</dbReference>
<evidence type="ECO:0000256" key="3">
    <source>
        <dbReference type="ARBA" id="ARBA00022670"/>
    </source>
</evidence>
<evidence type="ECO:0000256" key="5">
    <source>
        <dbReference type="ARBA" id="ARBA00022801"/>
    </source>
</evidence>
<dbReference type="GO" id="GO:0071108">
    <property type="term" value="P:protein K48-linked deubiquitination"/>
    <property type="evidence" value="ECO:0007669"/>
    <property type="project" value="TreeGrafter"/>
</dbReference>
<dbReference type="InterPro" id="IPR038765">
    <property type="entry name" value="Papain-like_cys_pep_sf"/>
</dbReference>
<evidence type="ECO:0000256" key="10">
    <source>
        <dbReference type="SAM" id="MobiDB-lite"/>
    </source>
</evidence>
<evidence type="ECO:0000256" key="6">
    <source>
        <dbReference type="ARBA" id="ARBA00022807"/>
    </source>
</evidence>
<feature type="active site" evidence="8">
    <location>
        <position position="127"/>
    </location>
</feature>
<dbReference type="STRING" id="2018661.A0A2A2J4D1"/>
<dbReference type="GO" id="GO:0004843">
    <property type="term" value="F:cysteine-type deubiquitinase activity"/>
    <property type="evidence" value="ECO:0007669"/>
    <property type="project" value="UniProtKB-UniRule"/>
</dbReference>
<dbReference type="GO" id="GO:0043130">
    <property type="term" value="F:ubiquitin binding"/>
    <property type="evidence" value="ECO:0007669"/>
    <property type="project" value="UniProtKB-UniRule"/>
</dbReference>
<dbReference type="PIRSF" id="PIRSF013503">
    <property type="entry name" value="Ubiquitin_thioesterase_Otubain"/>
    <property type="match status" value="1"/>
</dbReference>
<reference evidence="12 13" key="1">
    <citation type="journal article" date="2017" name="Curr. Biol.">
        <title>Genome architecture and evolution of a unichromosomal asexual nematode.</title>
        <authorList>
            <person name="Fradin H."/>
            <person name="Zegar C."/>
            <person name="Gutwein M."/>
            <person name="Lucas J."/>
            <person name="Kovtun M."/>
            <person name="Corcoran D."/>
            <person name="Baugh L.R."/>
            <person name="Kiontke K."/>
            <person name="Gunsalus K."/>
            <person name="Fitch D.H."/>
            <person name="Piano F."/>
        </authorList>
    </citation>
    <scope>NUCLEOTIDE SEQUENCE [LARGE SCALE GENOMIC DNA]</scope>
    <source>
        <strain evidence="12">PF1309</strain>
    </source>
</reference>
<feature type="active site" description="Nucleophile" evidence="8">
    <location>
        <position position="130"/>
    </location>
</feature>
<proteinExistence type="inferred from homology"/>
<evidence type="ECO:0000313" key="13">
    <source>
        <dbReference type="Proteomes" id="UP000218231"/>
    </source>
</evidence>
<feature type="region of interest" description="Disordered" evidence="10">
    <location>
        <begin position="1"/>
        <end position="57"/>
    </location>
</feature>
<comment type="catalytic activity">
    <reaction evidence="1 7">
        <text>Thiol-dependent hydrolysis of ester, thioester, amide, peptide and isopeptide bonds formed by the C-terminal Gly of ubiquitin (a 76-residue protein attached to proteins as an intracellular targeting signal).</text>
        <dbReference type="EC" id="3.4.19.12"/>
    </reaction>
</comment>
<dbReference type="GO" id="GO:0005634">
    <property type="term" value="C:nucleus"/>
    <property type="evidence" value="ECO:0007669"/>
    <property type="project" value="TreeGrafter"/>
</dbReference>
<dbReference type="InterPro" id="IPR042468">
    <property type="entry name" value="Peptidase_C65_otubain_sub1"/>
</dbReference>
<dbReference type="InterPro" id="IPR003323">
    <property type="entry name" value="OTU_dom"/>
</dbReference>
<comment type="caution">
    <text evidence="12">The sequence shown here is derived from an EMBL/GenBank/DDBJ whole genome shotgun (WGS) entry which is preliminary data.</text>
</comment>
<dbReference type="GO" id="GO:0006508">
    <property type="term" value="P:proteolysis"/>
    <property type="evidence" value="ECO:0007669"/>
    <property type="project" value="UniProtKB-KW"/>
</dbReference>
<dbReference type="PANTHER" id="PTHR12931:SF15">
    <property type="entry name" value="UBIQUITIN THIOESTERASE OTUBAIN-LIKE"/>
    <property type="match status" value="1"/>
</dbReference>
<dbReference type="CDD" id="cd22749">
    <property type="entry name" value="Otubain_C65"/>
    <property type="match status" value="1"/>
</dbReference>
<dbReference type="InterPro" id="IPR016615">
    <property type="entry name" value="Otubain"/>
</dbReference>
<evidence type="ECO:0000256" key="2">
    <source>
        <dbReference type="ARBA" id="ARBA00006579"/>
    </source>
</evidence>
<dbReference type="PROSITE" id="PS50802">
    <property type="entry name" value="OTU"/>
    <property type="match status" value="1"/>
</dbReference>
<evidence type="ECO:0000313" key="12">
    <source>
        <dbReference type="EMBL" id="PAV56521.1"/>
    </source>
</evidence>
<dbReference type="PANTHER" id="PTHR12931">
    <property type="entry name" value="UBIQUITIN THIOLESTERASE PROTEIN OTUB"/>
    <property type="match status" value="1"/>
</dbReference>
<evidence type="ECO:0000259" key="11">
    <source>
        <dbReference type="PROSITE" id="PS50802"/>
    </source>
</evidence>
<organism evidence="12 13">
    <name type="scientific">Diploscapter pachys</name>
    <dbReference type="NCBI Taxonomy" id="2018661"/>
    <lineage>
        <taxon>Eukaryota</taxon>
        <taxon>Metazoa</taxon>
        <taxon>Ecdysozoa</taxon>
        <taxon>Nematoda</taxon>
        <taxon>Chromadorea</taxon>
        <taxon>Rhabditida</taxon>
        <taxon>Rhabditina</taxon>
        <taxon>Rhabditomorpha</taxon>
        <taxon>Rhabditoidea</taxon>
        <taxon>Rhabditidae</taxon>
        <taxon>Diploscapter</taxon>
    </lineage>
</organism>
<evidence type="ECO:0000256" key="8">
    <source>
        <dbReference type="PIRSR" id="PIRSR013503-1"/>
    </source>
</evidence>
<dbReference type="Pfam" id="PF10275">
    <property type="entry name" value="Peptidase_C65"/>
    <property type="match status" value="1"/>
</dbReference>
<accession>A0A2A2J4D1</accession>
<dbReference type="EC" id="3.4.19.12" evidence="7"/>
<name>A0A2A2J4D1_9BILA</name>
<keyword evidence="3 7" id="KW-0645">Protease</keyword>
<evidence type="ECO:0000256" key="7">
    <source>
        <dbReference type="PIRNR" id="PIRNR013503"/>
    </source>
</evidence>
<feature type="domain" description="OTU" evidence="11">
    <location>
        <begin position="119"/>
        <end position="315"/>
    </location>
</feature>
<keyword evidence="13" id="KW-1185">Reference proteome</keyword>
<protein>
    <recommendedName>
        <fullName evidence="7">Ubiquitin thioesterase</fullName>
        <ecNumber evidence="7">3.4.19.12</ecNumber>
    </recommendedName>
</protein>
<feature type="site" description="Interacts with free ubiquitin" evidence="9">
    <location>
        <position position="309"/>
    </location>
</feature>
<dbReference type="AlphaFoldDB" id="A0A2A2J4D1"/>
<dbReference type="InterPro" id="IPR019400">
    <property type="entry name" value="Peptidase_C65_otubain"/>
</dbReference>
<dbReference type="Gene3D" id="1.20.1300.20">
    <property type="entry name" value="Peptidase C65 Otubain, subdomain 2"/>
    <property type="match status" value="1"/>
</dbReference>
<feature type="site" description="Interacts with free ubiquitin" evidence="9">
    <location>
        <position position="304"/>
    </location>
</feature>
<keyword evidence="6 7" id="KW-0788">Thiol protease</keyword>
<keyword evidence="5 7" id="KW-0378">Hydrolase</keyword>
<comment type="similarity">
    <text evidence="2 7">Belongs to the peptidase C65 family.</text>
</comment>
<keyword evidence="4 7" id="KW-0833">Ubl conjugation pathway</keyword>
<dbReference type="SUPFAM" id="SSF54001">
    <property type="entry name" value="Cysteine proteinases"/>
    <property type="match status" value="1"/>
</dbReference>
<evidence type="ECO:0000256" key="9">
    <source>
        <dbReference type="PIRSR" id="PIRSR013503-2"/>
    </source>
</evidence>
<dbReference type="Proteomes" id="UP000218231">
    <property type="component" value="Unassembled WGS sequence"/>
</dbReference>
<gene>
    <name evidence="12" type="ORF">WR25_00219</name>
</gene>
<sequence>MDKQDAVVAGTPAENPSAGPPEPSEASIAAGQSGSEPLGAKTDDNNAPELPKIDIAKEEEELRRQNELSEKQIQQIENEQKTHPLVGEKEPFFTVVNEYNEQNSPDYYQKAKELADRYHYIRRIRGDGNCFYRAVLTGIIENCFSSMDEARRVLGVCEAWPDRLIRLGFPDWTTSDFCEFFITWFKTVVNREINELLAFENLNEDHTSNYLLMFFRLIASGYLKEHADEYEPFIDCFGGLAEFCAMEIESMWKEADHLAITGLVHALDLGVRIEYMDRSAAPNGGWHYDFPPDQKDPAKIVLLYRPGHYDLLFRA</sequence>
<feature type="site" description="Interacts with free ubiquitin" evidence="9">
    <location>
        <position position="277"/>
    </location>
</feature>
<evidence type="ECO:0000256" key="1">
    <source>
        <dbReference type="ARBA" id="ARBA00000707"/>
    </source>
</evidence>
<dbReference type="Gene3D" id="3.30.200.60">
    <property type="entry name" value="Peptidase C65 Otubain, subdomain 1"/>
    <property type="match status" value="1"/>
</dbReference>
<feature type="site" description="Interacts with free ubiquitin" evidence="9">
    <location>
        <position position="275"/>
    </location>
</feature>
<evidence type="ECO:0000256" key="4">
    <source>
        <dbReference type="ARBA" id="ARBA00022786"/>
    </source>
</evidence>
<dbReference type="OrthoDB" id="18915at2759"/>